<feature type="domain" description="GH3 middle" evidence="3">
    <location>
        <begin position="349"/>
        <end position="426"/>
    </location>
</feature>
<sequence>MSTSDLSEKRKEVLDFIEDVTTHADEFQKKVLAEILSHNANVEYLQRHGLNGQTDRETFKKLVPIITFEDIKNDINRIANGDTSPILTSNPISHFLTSSGTSGGERKLTPATEEESGKRYFLTSLLMPIISQFVPDLEKGKGMYLMFIKSESKTPGGIKACPVLTSIYKSSEFINKSCDPYTNYTSPNETIFCLDSYQSMYSQLLCGLCQNKEVSRVGAVFASGLIRAIGFLQKNWSLFCNDIRTGTVNPLITDSSVREAVMKILKPDKNLADFVEFECSKGCWQGIITRLWPNTKYVDAIVTGSMSQYIPTLDYYTNGLPLVCNVYAASEGFFGVNLNPLCKPCDVSYTLIPTICYYEFLPVNRSNDLVPEKEQQESVDLVDVKLDQEYEILVTTYGGLYRYKVGDILKVSGFKNNAPQFSFVCRKNVVLSIDIDKTDEVELQNAIKNGVTHLAPYDADVAEYTTYADTRTIPGHYVFYWELNLKGSTIIPDCVYEDCCLTIEESLNSVYRQGRASDKSIGPLEIKIVELGTFDKLMDYAISSGASINQYKTPRCVKSAAVVELLESRVIAKYFSPKCPQWVPSHKVD</sequence>
<dbReference type="OrthoDB" id="10004661at2759"/>
<dbReference type="Pfam" id="PF03321">
    <property type="entry name" value="GH3"/>
    <property type="match status" value="1"/>
</dbReference>
<evidence type="ECO:0000256" key="1">
    <source>
        <dbReference type="ARBA" id="ARBA00008068"/>
    </source>
</evidence>
<keyword evidence="6" id="KW-1185">Reference proteome</keyword>
<evidence type="ECO:0000259" key="4">
    <source>
        <dbReference type="Pfam" id="PF23572"/>
    </source>
</evidence>
<comment type="caution">
    <text evidence="5">The sequence shown here is derived from an EMBL/GenBank/DDBJ whole genome shotgun (WGS) entry which is preliminary data.</text>
</comment>
<dbReference type="GO" id="GO:0010279">
    <property type="term" value="F:indole-3-acetic acid amido synthetase activity"/>
    <property type="evidence" value="ECO:0007669"/>
    <property type="project" value="TreeGrafter"/>
</dbReference>
<keyword evidence="2" id="KW-0436">Ligase</keyword>
<evidence type="ECO:0000256" key="2">
    <source>
        <dbReference type="ARBA" id="ARBA00022598"/>
    </source>
</evidence>
<dbReference type="Gramene" id="Psat05G0697900-T1">
    <property type="protein sequence ID" value="KAI5412125.1"/>
    <property type="gene ID" value="KIW84_056979"/>
</dbReference>
<dbReference type="Gramene" id="PSAT_LOCUS20057_t1">
    <property type="protein sequence ID" value="CAL5200783.1"/>
    <property type="gene ID" value="PSAT_LOCUS20057"/>
</dbReference>
<organism evidence="5 6">
    <name type="scientific">Pisum sativum</name>
    <name type="common">Garden pea</name>
    <name type="synonym">Lathyrus oleraceus</name>
    <dbReference type="NCBI Taxonomy" id="3888"/>
    <lineage>
        <taxon>Eukaryota</taxon>
        <taxon>Viridiplantae</taxon>
        <taxon>Streptophyta</taxon>
        <taxon>Embryophyta</taxon>
        <taxon>Tracheophyta</taxon>
        <taxon>Spermatophyta</taxon>
        <taxon>Magnoliopsida</taxon>
        <taxon>eudicotyledons</taxon>
        <taxon>Gunneridae</taxon>
        <taxon>Pentapetalae</taxon>
        <taxon>rosids</taxon>
        <taxon>fabids</taxon>
        <taxon>Fabales</taxon>
        <taxon>Fabaceae</taxon>
        <taxon>Papilionoideae</taxon>
        <taxon>50 kb inversion clade</taxon>
        <taxon>NPAAA clade</taxon>
        <taxon>Hologalegina</taxon>
        <taxon>IRL clade</taxon>
        <taxon>Fabeae</taxon>
        <taxon>Lathyrus</taxon>
    </lineage>
</organism>
<dbReference type="EMBL" id="JAMSHJ010000005">
    <property type="protein sequence ID" value="KAI5412125.1"/>
    <property type="molecule type" value="Genomic_DNA"/>
</dbReference>
<dbReference type="Gramene" id="Psat5g248240.1">
    <property type="protein sequence ID" value="Psat5g248240.1.cds"/>
    <property type="gene ID" value="Psat5g248240"/>
</dbReference>
<proteinExistence type="inferred from homology"/>
<evidence type="ECO:0008006" key="7">
    <source>
        <dbReference type="Google" id="ProtNLM"/>
    </source>
</evidence>
<dbReference type="Pfam" id="PF23572">
    <property type="entry name" value="GH3_C"/>
    <property type="match status" value="1"/>
</dbReference>
<dbReference type="Proteomes" id="UP001058974">
    <property type="component" value="Chromosome 5"/>
</dbReference>
<dbReference type="InterPro" id="IPR055378">
    <property type="entry name" value="GH3_C"/>
</dbReference>
<dbReference type="InterPro" id="IPR055377">
    <property type="entry name" value="GH3_M"/>
</dbReference>
<feature type="domain" description="GH3 C-terminal" evidence="4">
    <location>
        <begin position="442"/>
        <end position="559"/>
    </location>
</feature>
<dbReference type="Pfam" id="PF23571">
    <property type="entry name" value="GH3_M"/>
    <property type="match status" value="1"/>
</dbReference>
<dbReference type="InterPro" id="IPR004993">
    <property type="entry name" value="GH3"/>
</dbReference>
<dbReference type="AlphaFoldDB" id="A0A9D4X2Z2"/>
<name>A0A9D4X2Z2_PEA</name>
<accession>A0A9D4X2Z2</accession>
<reference evidence="5 6" key="1">
    <citation type="journal article" date="2022" name="Nat. Genet.">
        <title>Improved pea reference genome and pan-genome highlight genomic features and evolutionary characteristics.</title>
        <authorList>
            <person name="Yang T."/>
            <person name="Liu R."/>
            <person name="Luo Y."/>
            <person name="Hu S."/>
            <person name="Wang D."/>
            <person name="Wang C."/>
            <person name="Pandey M.K."/>
            <person name="Ge S."/>
            <person name="Xu Q."/>
            <person name="Li N."/>
            <person name="Li G."/>
            <person name="Huang Y."/>
            <person name="Saxena R.K."/>
            <person name="Ji Y."/>
            <person name="Li M."/>
            <person name="Yan X."/>
            <person name="He Y."/>
            <person name="Liu Y."/>
            <person name="Wang X."/>
            <person name="Xiang C."/>
            <person name="Varshney R.K."/>
            <person name="Ding H."/>
            <person name="Gao S."/>
            <person name="Zong X."/>
        </authorList>
    </citation>
    <scope>NUCLEOTIDE SEQUENCE [LARGE SCALE GENOMIC DNA]</scope>
    <source>
        <strain evidence="5 6">cv. Zhongwan 6</strain>
    </source>
</reference>
<dbReference type="GO" id="GO:0005737">
    <property type="term" value="C:cytoplasm"/>
    <property type="evidence" value="ECO:0007669"/>
    <property type="project" value="TreeGrafter"/>
</dbReference>
<evidence type="ECO:0000313" key="5">
    <source>
        <dbReference type="EMBL" id="KAI5412125.1"/>
    </source>
</evidence>
<evidence type="ECO:0000259" key="3">
    <source>
        <dbReference type="Pfam" id="PF23571"/>
    </source>
</evidence>
<dbReference type="PANTHER" id="PTHR31901">
    <property type="entry name" value="GH3 DOMAIN-CONTAINING PROTEIN"/>
    <property type="match status" value="1"/>
</dbReference>
<evidence type="ECO:0000313" key="6">
    <source>
        <dbReference type="Proteomes" id="UP001058974"/>
    </source>
</evidence>
<protein>
    <recommendedName>
        <fullName evidence="7">Indole-3-acetic acid-amido synthetase GH3.6</fullName>
    </recommendedName>
</protein>
<dbReference type="PANTHER" id="PTHR31901:SF9">
    <property type="entry name" value="GH3 DOMAIN-CONTAINING PROTEIN"/>
    <property type="match status" value="1"/>
</dbReference>
<comment type="similarity">
    <text evidence="1">Belongs to the IAA-amido conjugating enzyme family.</text>
</comment>
<gene>
    <name evidence="5" type="ORF">KIW84_056979</name>
</gene>